<keyword evidence="10" id="KW-0472">Membrane</keyword>
<dbReference type="GO" id="GO:0020037">
    <property type="term" value="F:heme binding"/>
    <property type="evidence" value="ECO:0007669"/>
    <property type="project" value="InterPro"/>
</dbReference>
<dbReference type="Pfam" id="PF00067">
    <property type="entry name" value="p450"/>
    <property type="match status" value="1"/>
</dbReference>
<keyword evidence="6 8" id="KW-0408">Iron</keyword>
<keyword evidence="7 9" id="KW-0503">Monooxygenase</keyword>
<evidence type="ECO:0000313" key="12">
    <source>
        <dbReference type="Proteomes" id="UP000838412"/>
    </source>
</evidence>
<dbReference type="GO" id="GO:0042446">
    <property type="term" value="P:hormone biosynthetic process"/>
    <property type="evidence" value="ECO:0007669"/>
    <property type="project" value="TreeGrafter"/>
</dbReference>
<dbReference type="InterPro" id="IPR036396">
    <property type="entry name" value="Cyt_P450_sf"/>
</dbReference>
<evidence type="ECO:0000256" key="3">
    <source>
        <dbReference type="ARBA" id="ARBA00022617"/>
    </source>
</evidence>
<dbReference type="InterPro" id="IPR008066">
    <property type="entry name" value="Cyt_P450_E_grp-I_CYP1"/>
</dbReference>
<evidence type="ECO:0000256" key="9">
    <source>
        <dbReference type="RuleBase" id="RU000461"/>
    </source>
</evidence>
<accession>A0A8K0EGP8</accession>
<evidence type="ECO:0000256" key="8">
    <source>
        <dbReference type="PIRSR" id="PIRSR602401-1"/>
    </source>
</evidence>
<sequence>MAVVATASLFGLSYLQVVLVAVLLVLVAAVVASGLRQNTPCLPPGPWGYPVVGIFPALGSQPHHALGRMAEKYGDVFRVKFGSRTVIILNGIDMVKEAFVKQAASFAGRPALYSFKQVTNGITFKTYSPSWVARKKITVGALKGFVNGRAGALTASAETMITDEAQELVRIFLSKSGQPVNPEEYAHTAVANVVCALCFGKRYEHGDKDFRQLLRNTEKFRQAIGAGNPADFMPWLRFFPNKNMKMFKEAMESSMQLFHKHINFHLQTYDSSVIRDIADALIYNMSENKEAGLGDDFVLECVIDIFGAGQDTVAQILHWVFLYMLVFPDVQARVQRELDAVVGRERVPALADESSLPYTAAVIHEIVRHTSAVPMSIPHLTTKDTQLNGYTLPKDTIVFANLWSVGHDRRIWGDPSSFRPERFLDPTGTALDAAAVEKNLPFSAGKRRCPGEVLAKQEMFLFFSILLHQCRFERVNGSAAPSLEATYGLVLRPQPYSMIARPRNIGRFCRKELPVV</sequence>
<dbReference type="PRINTS" id="PR00385">
    <property type="entry name" value="P450"/>
</dbReference>
<dbReference type="GO" id="GO:0004508">
    <property type="term" value="F:steroid 17-alpha-monooxygenase activity"/>
    <property type="evidence" value="ECO:0007669"/>
    <property type="project" value="TreeGrafter"/>
</dbReference>
<evidence type="ECO:0000256" key="5">
    <source>
        <dbReference type="ARBA" id="ARBA00023002"/>
    </source>
</evidence>
<dbReference type="GO" id="GO:0042448">
    <property type="term" value="P:progesterone metabolic process"/>
    <property type="evidence" value="ECO:0007669"/>
    <property type="project" value="TreeGrafter"/>
</dbReference>
<dbReference type="GO" id="GO:0005506">
    <property type="term" value="F:iron ion binding"/>
    <property type="evidence" value="ECO:0007669"/>
    <property type="project" value="InterPro"/>
</dbReference>
<comment type="subcellular location">
    <subcellularLocation>
        <location evidence="1">Endomembrane system</location>
    </subcellularLocation>
</comment>
<evidence type="ECO:0000256" key="7">
    <source>
        <dbReference type="ARBA" id="ARBA00023033"/>
    </source>
</evidence>
<evidence type="ECO:0000313" key="11">
    <source>
        <dbReference type="EMBL" id="CAH1250915.1"/>
    </source>
</evidence>
<organism evidence="11 12">
    <name type="scientific">Branchiostoma lanceolatum</name>
    <name type="common">Common lancelet</name>
    <name type="synonym">Amphioxus lanceolatum</name>
    <dbReference type="NCBI Taxonomy" id="7740"/>
    <lineage>
        <taxon>Eukaryota</taxon>
        <taxon>Metazoa</taxon>
        <taxon>Chordata</taxon>
        <taxon>Cephalochordata</taxon>
        <taxon>Leptocardii</taxon>
        <taxon>Amphioxiformes</taxon>
        <taxon>Branchiostomatidae</taxon>
        <taxon>Branchiostoma</taxon>
    </lineage>
</organism>
<evidence type="ECO:0000256" key="1">
    <source>
        <dbReference type="ARBA" id="ARBA00004308"/>
    </source>
</evidence>
<keyword evidence="4 8" id="KW-0479">Metal-binding</keyword>
<keyword evidence="12" id="KW-1185">Reference proteome</keyword>
<dbReference type="InterPro" id="IPR001128">
    <property type="entry name" value="Cyt_P450"/>
</dbReference>
<keyword evidence="5 9" id="KW-0560">Oxidoreductase</keyword>
<dbReference type="PANTHER" id="PTHR24289">
    <property type="entry name" value="STEROID 17-ALPHA-HYDROXYLASE/17,20 LYASE"/>
    <property type="match status" value="1"/>
</dbReference>
<protein>
    <submittedName>
        <fullName evidence="11">CYP1A1 protein</fullName>
    </submittedName>
</protein>
<evidence type="ECO:0000256" key="2">
    <source>
        <dbReference type="ARBA" id="ARBA00010617"/>
    </source>
</evidence>
<dbReference type="FunFam" id="1.10.630.10:FF:000094">
    <property type="entry name" value="cytochrome P450 2J6-like"/>
    <property type="match status" value="1"/>
</dbReference>
<dbReference type="EMBL" id="OV696703">
    <property type="protein sequence ID" value="CAH1250915.1"/>
    <property type="molecule type" value="Genomic_DNA"/>
</dbReference>
<dbReference type="GO" id="GO:0012505">
    <property type="term" value="C:endomembrane system"/>
    <property type="evidence" value="ECO:0007669"/>
    <property type="project" value="UniProtKB-SubCell"/>
</dbReference>
<proteinExistence type="inferred from homology"/>
<feature type="transmembrane region" description="Helical" evidence="10">
    <location>
        <begin position="12"/>
        <end position="35"/>
    </location>
</feature>
<dbReference type="AlphaFoldDB" id="A0A8K0EGP8"/>
<dbReference type="PRINTS" id="PR01683">
    <property type="entry name" value="EP450ICYP1A"/>
</dbReference>
<keyword evidence="10" id="KW-1133">Transmembrane helix</keyword>
<evidence type="ECO:0000256" key="6">
    <source>
        <dbReference type="ARBA" id="ARBA00023004"/>
    </source>
</evidence>
<keyword evidence="3 8" id="KW-0349">Heme</keyword>
<gene>
    <name evidence="11" type="primary">CYP1A1</name>
    <name evidence="11" type="ORF">BLAG_LOCUS11473</name>
</gene>
<keyword evidence="10" id="KW-0812">Transmembrane</keyword>
<dbReference type="PRINTS" id="PR00463">
    <property type="entry name" value="EP450I"/>
</dbReference>
<comment type="similarity">
    <text evidence="2 9">Belongs to the cytochrome P450 family.</text>
</comment>
<comment type="cofactor">
    <cofactor evidence="8">
        <name>heme</name>
        <dbReference type="ChEBI" id="CHEBI:30413"/>
    </cofactor>
</comment>
<reference evidence="11" key="1">
    <citation type="submission" date="2022-01" db="EMBL/GenBank/DDBJ databases">
        <authorList>
            <person name="Braso-Vives M."/>
        </authorList>
    </citation>
    <scope>NUCLEOTIDE SEQUENCE</scope>
</reference>
<dbReference type="SUPFAM" id="SSF48264">
    <property type="entry name" value="Cytochrome P450"/>
    <property type="match status" value="1"/>
</dbReference>
<evidence type="ECO:0000256" key="4">
    <source>
        <dbReference type="ARBA" id="ARBA00022723"/>
    </source>
</evidence>
<dbReference type="Proteomes" id="UP000838412">
    <property type="component" value="Chromosome 18"/>
</dbReference>
<name>A0A8K0EGP8_BRALA</name>
<feature type="binding site" description="axial binding residue" evidence="8">
    <location>
        <position position="449"/>
    </location>
    <ligand>
        <name>heme</name>
        <dbReference type="ChEBI" id="CHEBI:30413"/>
    </ligand>
    <ligandPart>
        <name>Fe</name>
        <dbReference type="ChEBI" id="CHEBI:18248"/>
    </ligandPart>
</feature>
<dbReference type="InterPro" id="IPR017972">
    <property type="entry name" value="Cyt_P450_CS"/>
</dbReference>
<dbReference type="OrthoDB" id="1055148at2759"/>
<dbReference type="InterPro" id="IPR002401">
    <property type="entry name" value="Cyt_P450_E_grp-I"/>
</dbReference>
<evidence type="ECO:0000256" key="10">
    <source>
        <dbReference type="SAM" id="Phobius"/>
    </source>
</evidence>
<dbReference type="Gene3D" id="1.10.630.10">
    <property type="entry name" value="Cytochrome P450"/>
    <property type="match status" value="1"/>
</dbReference>
<dbReference type="PROSITE" id="PS00086">
    <property type="entry name" value="CYTOCHROME_P450"/>
    <property type="match status" value="1"/>
</dbReference>
<dbReference type="PANTHER" id="PTHR24289:SF1">
    <property type="entry name" value="STEROID 17-ALPHA-HYDROXYLASE_17,20 LYASE"/>
    <property type="match status" value="1"/>
</dbReference>